<feature type="binding site" evidence="5">
    <location>
        <position position="121"/>
    </location>
    <ligand>
        <name>Mg(2+)</name>
        <dbReference type="ChEBI" id="CHEBI:18420"/>
    </ligand>
</feature>
<name>A0A2G3PGK0_WILMA</name>
<dbReference type="Gene3D" id="3.20.20.60">
    <property type="entry name" value="Phosphoenolpyruvate-binding domains"/>
    <property type="match status" value="1"/>
</dbReference>
<keyword evidence="7" id="KW-0456">Lyase</keyword>
<dbReference type="GO" id="GO:0016829">
    <property type="term" value="F:lyase activity"/>
    <property type="evidence" value="ECO:0007669"/>
    <property type="project" value="UniProtKB-KW"/>
</dbReference>
<comment type="caution">
    <text evidence="7">The sequence shown here is derived from an EMBL/GenBank/DDBJ whole genome shotgun (WGS) entry which is preliminary data.</text>
</comment>
<dbReference type="SUPFAM" id="SSF51621">
    <property type="entry name" value="Phosphoenolpyruvate/pyruvate domain"/>
    <property type="match status" value="1"/>
</dbReference>
<gene>
    <name evidence="7" type="ORF">CSW57_21900</name>
</gene>
<feature type="binding site" evidence="4">
    <location>
        <position position="73"/>
    </location>
    <ligand>
        <name>substrate</name>
    </ligand>
</feature>
<dbReference type="InterPro" id="IPR005000">
    <property type="entry name" value="Aldolase/citrate-lyase_domain"/>
</dbReference>
<accession>A0A2G3PGK0</accession>
<dbReference type="GO" id="GO:0000287">
    <property type="term" value="F:magnesium ion binding"/>
    <property type="evidence" value="ECO:0007669"/>
    <property type="project" value="TreeGrafter"/>
</dbReference>
<feature type="binding site" evidence="4">
    <location>
        <position position="121"/>
    </location>
    <ligand>
        <name>substrate</name>
    </ligand>
</feature>
<dbReference type="InterPro" id="IPR040442">
    <property type="entry name" value="Pyrv_kinase-like_dom_sf"/>
</dbReference>
<evidence type="ECO:0000313" key="7">
    <source>
        <dbReference type="EMBL" id="PHV64920.1"/>
    </source>
</evidence>
<proteinExistence type="predicted"/>
<comment type="cofactor">
    <cofactor evidence="1">
        <name>Mg(2+)</name>
        <dbReference type="ChEBI" id="CHEBI:18420"/>
    </cofactor>
</comment>
<sequence length="270" mass="28575">MSVDWSRDIAQLSTARTLLFVPGDRPERFDKAVSTGADAVVLDLEDAVAADAKTHARNAIRDWVWQGGRALIRVNAIGTDHHEEDLACARELGVPVMLAKAESPDHVRSIAQHVPVVALVETSAGVIAAPQLAGLPGVVRLALGHMDLAAELGIDPADRTALLYSRSALVMASAAGRLPGPIDGVTTAVRDADLLRDNVNHARALGMTGTLCIHPSQVDVAHQQLRPAQADVEWAQSILEASNSDGVSTLNGHMIDPPVIARARNILAQN</sequence>
<organism evidence="7 8">
    <name type="scientific">Williamsia marianensis</name>
    <dbReference type="NCBI Taxonomy" id="85044"/>
    <lineage>
        <taxon>Bacteria</taxon>
        <taxon>Bacillati</taxon>
        <taxon>Actinomycetota</taxon>
        <taxon>Actinomycetes</taxon>
        <taxon>Mycobacteriales</taxon>
        <taxon>Nocardiaceae</taxon>
        <taxon>Williamsia</taxon>
    </lineage>
</organism>
<reference evidence="7 8" key="1">
    <citation type="submission" date="2017-10" db="EMBL/GenBank/DDBJ databases">
        <title>The draft genome sequence of Williamsia sp. BULT 1.1 isolated from the semi-arid grassland soils from South Africa.</title>
        <authorList>
            <person name="Kabwe M.H."/>
            <person name="Govender N."/>
            <person name="Mutseka Lunga P."/>
            <person name="Vikram S."/>
            <person name="Makhalanyane T.P."/>
        </authorList>
    </citation>
    <scope>NUCLEOTIDE SEQUENCE [LARGE SCALE GENOMIC DNA]</scope>
    <source>
        <strain evidence="7 8">BULT 1.1</strain>
    </source>
</reference>
<evidence type="ECO:0000256" key="2">
    <source>
        <dbReference type="ARBA" id="ARBA00022723"/>
    </source>
</evidence>
<dbReference type="PANTHER" id="PTHR32308:SF10">
    <property type="entry name" value="CITRATE LYASE SUBUNIT BETA"/>
    <property type="match status" value="1"/>
</dbReference>
<dbReference type="InterPro" id="IPR015813">
    <property type="entry name" value="Pyrv/PenolPyrv_kinase-like_dom"/>
</dbReference>
<keyword evidence="2 5" id="KW-0479">Metal-binding</keyword>
<dbReference type="RefSeq" id="WP_099384763.1">
    <property type="nucleotide sequence ID" value="NZ_PEBD01000011.1"/>
</dbReference>
<evidence type="ECO:0000259" key="6">
    <source>
        <dbReference type="Pfam" id="PF03328"/>
    </source>
</evidence>
<evidence type="ECO:0000256" key="4">
    <source>
        <dbReference type="PIRSR" id="PIRSR015582-1"/>
    </source>
</evidence>
<dbReference type="Proteomes" id="UP000225108">
    <property type="component" value="Unassembled WGS sequence"/>
</dbReference>
<feature type="binding site" evidence="5">
    <location>
        <position position="147"/>
    </location>
    <ligand>
        <name>Mg(2+)</name>
        <dbReference type="ChEBI" id="CHEBI:18420"/>
    </ligand>
</feature>
<dbReference type="PANTHER" id="PTHR32308">
    <property type="entry name" value="LYASE BETA SUBUNIT, PUTATIVE (AFU_ORTHOLOGUE AFUA_4G13030)-RELATED"/>
    <property type="match status" value="1"/>
</dbReference>
<dbReference type="AlphaFoldDB" id="A0A2G3PGK0"/>
<dbReference type="InterPro" id="IPR011206">
    <property type="entry name" value="Citrate_lyase_beta/mcl1/mcl2"/>
</dbReference>
<evidence type="ECO:0000256" key="5">
    <source>
        <dbReference type="PIRSR" id="PIRSR015582-2"/>
    </source>
</evidence>
<dbReference type="EMBL" id="PEBD01000011">
    <property type="protein sequence ID" value="PHV64920.1"/>
    <property type="molecule type" value="Genomic_DNA"/>
</dbReference>
<dbReference type="PIRSF" id="PIRSF015582">
    <property type="entry name" value="Cit_lyase_B"/>
    <property type="match status" value="1"/>
</dbReference>
<evidence type="ECO:0000256" key="3">
    <source>
        <dbReference type="ARBA" id="ARBA00022842"/>
    </source>
</evidence>
<dbReference type="Pfam" id="PF03328">
    <property type="entry name" value="HpcH_HpaI"/>
    <property type="match status" value="1"/>
</dbReference>
<evidence type="ECO:0000256" key="1">
    <source>
        <dbReference type="ARBA" id="ARBA00001946"/>
    </source>
</evidence>
<feature type="domain" description="HpcH/HpaI aldolase/citrate lyase" evidence="6">
    <location>
        <begin position="16"/>
        <end position="215"/>
    </location>
</feature>
<dbReference type="GO" id="GO:0006107">
    <property type="term" value="P:oxaloacetate metabolic process"/>
    <property type="evidence" value="ECO:0007669"/>
    <property type="project" value="TreeGrafter"/>
</dbReference>
<keyword evidence="3 5" id="KW-0460">Magnesium</keyword>
<protein>
    <submittedName>
        <fullName evidence="7">CoA ester lyase</fullName>
    </submittedName>
</protein>
<evidence type="ECO:0000313" key="8">
    <source>
        <dbReference type="Proteomes" id="UP000225108"/>
    </source>
</evidence>